<proteinExistence type="predicted"/>
<evidence type="ECO:0000313" key="1">
    <source>
        <dbReference type="EMBL" id="GMT24682.1"/>
    </source>
</evidence>
<accession>A0AAV5VYJ8</accession>
<feature type="non-terminal residue" evidence="1">
    <location>
        <position position="1"/>
    </location>
</feature>
<comment type="caution">
    <text evidence="1">The sequence shown here is derived from an EMBL/GenBank/DDBJ whole genome shotgun (WGS) entry which is preliminary data.</text>
</comment>
<sequence>STITSASVSTAAATSTTVSTIASSSSAATTGTTASVRQLDARVHTANAPSVHRLDCILGVSFVLKLDEGETGRATSHPHLEDLPVAGERVLDLLGRRIGRQTTNVDLSSVGHSY</sequence>
<feature type="non-terminal residue" evidence="1">
    <location>
        <position position="114"/>
    </location>
</feature>
<name>A0AAV5VYJ8_9BILA</name>
<protein>
    <submittedName>
        <fullName evidence="1">Uncharacterized protein</fullName>
    </submittedName>
</protein>
<keyword evidence="2" id="KW-1185">Reference proteome</keyword>
<dbReference type="AlphaFoldDB" id="A0AAV5VYJ8"/>
<dbReference type="Proteomes" id="UP001432322">
    <property type="component" value="Unassembled WGS sequence"/>
</dbReference>
<reference evidence="1" key="1">
    <citation type="submission" date="2023-10" db="EMBL/GenBank/DDBJ databases">
        <title>Genome assembly of Pristionchus species.</title>
        <authorList>
            <person name="Yoshida K."/>
            <person name="Sommer R.J."/>
        </authorList>
    </citation>
    <scope>NUCLEOTIDE SEQUENCE</scope>
    <source>
        <strain evidence="1">RS5133</strain>
    </source>
</reference>
<evidence type="ECO:0000313" key="2">
    <source>
        <dbReference type="Proteomes" id="UP001432322"/>
    </source>
</evidence>
<gene>
    <name evidence="1" type="ORF">PFISCL1PPCAC_15979</name>
</gene>
<dbReference type="EMBL" id="BTSY01000004">
    <property type="protein sequence ID" value="GMT24682.1"/>
    <property type="molecule type" value="Genomic_DNA"/>
</dbReference>
<organism evidence="1 2">
    <name type="scientific">Pristionchus fissidentatus</name>
    <dbReference type="NCBI Taxonomy" id="1538716"/>
    <lineage>
        <taxon>Eukaryota</taxon>
        <taxon>Metazoa</taxon>
        <taxon>Ecdysozoa</taxon>
        <taxon>Nematoda</taxon>
        <taxon>Chromadorea</taxon>
        <taxon>Rhabditida</taxon>
        <taxon>Rhabditina</taxon>
        <taxon>Diplogasteromorpha</taxon>
        <taxon>Diplogasteroidea</taxon>
        <taxon>Neodiplogasteridae</taxon>
        <taxon>Pristionchus</taxon>
    </lineage>
</organism>